<evidence type="ECO:0000313" key="4">
    <source>
        <dbReference type="Proteomes" id="UP000025947"/>
    </source>
</evidence>
<keyword evidence="4" id="KW-1185">Reference proteome</keyword>
<organism evidence="3 4">
    <name type="scientific">Mycobacterium [tuberculosis] TKK-01-0051</name>
    <dbReference type="NCBI Taxonomy" id="1324261"/>
    <lineage>
        <taxon>Bacteria</taxon>
        <taxon>Bacillati</taxon>
        <taxon>Actinomycetota</taxon>
        <taxon>Actinomycetes</taxon>
        <taxon>Mycobacteriales</taxon>
        <taxon>Mycobacteriaceae</taxon>
        <taxon>Mycobacterium</taxon>
        <taxon>Mycobacterium avium complex (MAC)</taxon>
    </lineage>
</organism>
<dbReference type="EMBL" id="JLXW01000010">
    <property type="protein sequence ID" value="KBZ61000.1"/>
    <property type="molecule type" value="Genomic_DNA"/>
</dbReference>
<dbReference type="Pfam" id="PF05378">
    <property type="entry name" value="Hydant_A_N"/>
    <property type="match status" value="1"/>
</dbReference>
<dbReference type="PANTHER" id="PTHR11365">
    <property type="entry name" value="5-OXOPROLINASE RELATED"/>
    <property type="match status" value="1"/>
</dbReference>
<dbReference type="InterPro" id="IPR008040">
    <property type="entry name" value="Hydant_A_N"/>
</dbReference>
<protein>
    <recommendedName>
        <fullName evidence="5">Hydantoinase A/oxoprolinase domain-containing protein</fullName>
    </recommendedName>
</protein>
<sequence>MSAEMIGVDVGGTFTDVVGVRAGRVTVTKVPTDVEASELSVLAGAEEVGVDEASVFNLASTAGLNAIITRRIPKVAFLTTVGHRDILDRGRLGRPLDALTDMTWRRGISDAARPLVPRYLRRGIRERLTARGRALIPLDEDQARAELEVLARCEVEAVAICLLNAYVDGRHERRLRELVQEVLGQLPCSISSEVSPLAKEYARASTTVIDVVMKQKYGDYTDGLVTGLTKLGFSGQLCYADCSARLRPVDDAMLRPYRLVVGGPAAGTVSAAHLGTAIGDENLLCADVGGTSCDISVVMDGQPWVNTSFELEHDLVVNALSTDIVTLGAGGGSVVWVSSTGEIRVGPESAGAQPGPACYGHGGTRPTLTDAALLMGILDGERFLDGRMPLRADLASEAFMALDCDLPLARRVDYAWRMGLNNVSEGILDIAIRRGIDPRDFSLVAFGAAGPMLLPGLLEAIPLRRVIVPPHPGLFSALGLVSSDLVYSDDRSAYTLLTPDSAADIEELFRGMEAGLLRRAGPTADQAQFIRTFDGRLVGQSWETPFVPVPDGPLTAESIGALIARFHDAYQVRNGNRFPSLPVQGVTFRVQLVVPTAKVSYDRVPSRGREALAPTRAIVVRYVSGGVTEAAEYDRDRLCRGDVLPGPAVVREAMSTTYVPPGRTLTVGDVGELVIE</sequence>
<name>A0A051TW30_9MYCO</name>
<dbReference type="Pfam" id="PF01968">
    <property type="entry name" value="Hydantoinase_A"/>
    <property type="match status" value="1"/>
</dbReference>
<dbReference type="GO" id="GO:0017168">
    <property type="term" value="F:5-oxoprolinase (ATP-hydrolyzing) activity"/>
    <property type="evidence" value="ECO:0007669"/>
    <property type="project" value="TreeGrafter"/>
</dbReference>
<dbReference type="Proteomes" id="UP000025947">
    <property type="component" value="Unassembled WGS sequence"/>
</dbReference>
<gene>
    <name evidence="3" type="ORF">K875_03951</name>
</gene>
<evidence type="ECO:0000313" key="3">
    <source>
        <dbReference type="EMBL" id="KBZ61000.1"/>
    </source>
</evidence>
<evidence type="ECO:0008006" key="5">
    <source>
        <dbReference type="Google" id="ProtNLM"/>
    </source>
</evidence>
<dbReference type="RefSeq" id="WP_234009915.1">
    <property type="nucleotide sequence ID" value="NZ_KK328284.1"/>
</dbReference>
<dbReference type="SUPFAM" id="SSF53067">
    <property type="entry name" value="Actin-like ATPase domain"/>
    <property type="match status" value="1"/>
</dbReference>
<dbReference type="PATRIC" id="fig|1324261.3.peg.3989"/>
<feature type="domain" description="Hydantoinase/oxoprolinase N-terminal" evidence="2">
    <location>
        <begin position="6"/>
        <end position="182"/>
    </location>
</feature>
<dbReference type="PANTHER" id="PTHR11365:SF23">
    <property type="entry name" value="HYPOTHETICAL 5-OXOPROLINASE (EUROFUNG)-RELATED"/>
    <property type="match status" value="1"/>
</dbReference>
<dbReference type="GO" id="GO:0005829">
    <property type="term" value="C:cytosol"/>
    <property type="evidence" value="ECO:0007669"/>
    <property type="project" value="TreeGrafter"/>
</dbReference>
<feature type="domain" description="Hydantoinase A/oxoprolinase" evidence="1">
    <location>
        <begin position="203"/>
        <end position="486"/>
    </location>
</feature>
<dbReference type="GO" id="GO:0006749">
    <property type="term" value="P:glutathione metabolic process"/>
    <property type="evidence" value="ECO:0007669"/>
    <property type="project" value="TreeGrafter"/>
</dbReference>
<dbReference type="InterPro" id="IPR045079">
    <property type="entry name" value="Oxoprolinase-like"/>
</dbReference>
<evidence type="ECO:0000259" key="1">
    <source>
        <dbReference type="Pfam" id="PF01968"/>
    </source>
</evidence>
<proteinExistence type="predicted"/>
<accession>A0A051TW30</accession>
<comment type="caution">
    <text evidence="3">The sequence shown here is derived from an EMBL/GenBank/DDBJ whole genome shotgun (WGS) entry which is preliminary data.</text>
</comment>
<dbReference type="AlphaFoldDB" id="A0A051TW30"/>
<dbReference type="InterPro" id="IPR043129">
    <property type="entry name" value="ATPase_NBD"/>
</dbReference>
<evidence type="ECO:0000259" key="2">
    <source>
        <dbReference type="Pfam" id="PF05378"/>
    </source>
</evidence>
<reference evidence="3 4" key="1">
    <citation type="submission" date="2014-04" db="EMBL/GenBank/DDBJ databases">
        <title>The Genome Sequence of Mycobacterium tuberculosis TKK-01-0051.</title>
        <authorList>
            <consortium name="The Broad Institute Genomics Platform"/>
            <consortium name="The Broad Institute Genome Sequencing Center for Infectious Disease"/>
            <person name="Earl A.M."/>
            <person name="Cohen K."/>
            <person name="Pym A."/>
            <person name="Bishai W."/>
            <person name="Maharaj K."/>
            <person name="Desjardins C."/>
            <person name="Abeel T."/>
            <person name="Young S."/>
            <person name="Zeng Q."/>
            <person name="Gargeya S."/>
            <person name="Abouelleil A."/>
            <person name="Alvarado L."/>
            <person name="Chapman S.B."/>
            <person name="Gainer-Dewar J."/>
            <person name="Goldberg J."/>
            <person name="Griggs A."/>
            <person name="Gujja S."/>
            <person name="Hansen M."/>
            <person name="Howarth C."/>
            <person name="Imamovic A."/>
            <person name="Larimer J."/>
            <person name="Murphy C."/>
            <person name="Naylor J."/>
            <person name="Pearson M."/>
            <person name="Poon T.W."/>
            <person name="Priest M."/>
            <person name="Roberts A."/>
            <person name="Saif S."/>
            <person name="Shea T."/>
            <person name="Sykes S."/>
            <person name="Wortman J."/>
            <person name="Nusbaum C."/>
            <person name="Birren B."/>
        </authorList>
    </citation>
    <scope>NUCLEOTIDE SEQUENCE [LARGE SCALE GENOMIC DNA]</scope>
    <source>
        <strain evidence="3 4">TKK-01-0051</strain>
    </source>
</reference>
<dbReference type="HOGENOM" id="CLU_002157_1_2_11"/>
<dbReference type="InterPro" id="IPR002821">
    <property type="entry name" value="Hydantoinase_A"/>
</dbReference>